<dbReference type="Proteomes" id="UP001149140">
    <property type="component" value="Unassembled WGS sequence"/>
</dbReference>
<dbReference type="Gene3D" id="3.40.50.720">
    <property type="entry name" value="NAD(P)-binding Rossmann-like Domain"/>
    <property type="match status" value="1"/>
</dbReference>
<dbReference type="GO" id="GO:0006635">
    <property type="term" value="P:fatty acid beta-oxidation"/>
    <property type="evidence" value="ECO:0007669"/>
    <property type="project" value="TreeGrafter"/>
</dbReference>
<dbReference type="FunFam" id="3.40.50.720:FF:000009">
    <property type="entry name" value="Fatty oxidation complex, alpha subunit"/>
    <property type="match status" value="1"/>
</dbReference>
<proteinExistence type="inferred from homology"/>
<comment type="caution">
    <text evidence="7">The sequence shown here is derived from an EMBL/GenBank/DDBJ whole genome shotgun (WGS) entry which is preliminary data.</text>
</comment>
<accession>A0A9X3N0U3</accession>
<dbReference type="InterPro" id="IPR036291">
    <property type="entry name" value="NAD(P)-bd_dom_sf"/>
</dbReference>
<evidence type="ECO:0000259" key="6">
    <source>
        <dbReference type="Pfam" id="PF02737"/>
    </source>
</evidence>
<evidence type="ECO:0000259" key="5">
    <source>
        <dbReference type="Pfam" id="PF00725"/>
    </source>
</evidence>
<dbReference type="GO" id="GO:0070403">
    <property type="term" value="F:NAD+ binding"/>
    <property type="evidence" value="ECO:0007669"/>
    <property type="project" value="InterPro"/>
</dbReference>
<feature type="domain" description="3-hydroxyacyl-CoA dehydrogenase C-terminal" evidence="5">
    <location>
        <begin position="202"/>
        <end position="298"/>
    </location>
</feature>
<evidence type="ECO:0000256" key="3">
    <source>
        <dbReference type="ARBA" id="ARBA00023002"/>
    </source>
</evidence>
<dbReference type="AlphaFoldDB" id="A0A9X3N0U3"/>
<feature type="domain" description="3-hydroxyacyl-CoA dehydrogenase NAD binding" evidence="6">
    <location>
        <begin position="22"/>
        <end position="199"/>
    </location>
</feature>
<dbReference type="NCBIfam" id="NF005875">
    <property type="entry name" value="PRK07819.1"/>
    <property type="match status" value="1"/>
</dbReference>
<dbReference type="Gene3D" id="1.10.1040.10">
    <property type="entry name" value="N-(1-d-carboxylethyl)-l-norvaline Dehydrogenase, domain 2"/>
    <property type="match status" value="1"/>
</dbReference>
<evidence type="ECO:0000256" key="2">
    <source>
        <dbReference type="ARBA" id="ARBA00009463"/>
    </source>
</evidence>
<dbReference type="EMBL" id="JAPDOD010000040">
    <property type="protein sequence ID" value="MDA0164988.1"/>
    <property type="molecule type" value="Genomic_DNA"/>
</dbReference>
<dbReference type="InterPro" id="IPR006176">
    <property type="entry name" value="3-OHacyl-CoA_DH_NAD-bd"/>
</dbReference>
<dbReference type="InterPro" id="IPR006108">
    <property type="entry name" value="3HC_DH_C"/>
</dbReference>
<reference evidence="7" key="1">
    <citation type="submission" date="2022-10" db="EMBL/GenBank/DDBJ databases">
        <title>The WGS of Solirubrobacter ginsenosidimutans DSM 21036.</title>
        <authorList>
            <person name="Jiang Z."/>
        </authorList>
    </citation>
    <scope>NUCLEOTIDE SEQUENCE</scope>
    <source>
        <strain evidence="7">DSM 21036</strain>
    </source>
</reference>
<keyword evidence="8" id="KW-1185">Reference proteome</keyword>
<dbReference type="PIRSF" id="PIRSF000105">
    <property type="entry name" value="HCDH"/>
    <property type="match status" value="1"/>
</dbReference>
<dbReference type="InterPro" id="IPR008927">
    <property type="entry name" value="6-PGluconate_DH-like_C_sf"/>
</dbReference>
<sequence length="298" mass="31885">MSSTVLEPASAEAPASSKPITTVGIVGGGFMGAGIAESAALAGIDVVLRELPEFLDGTRRRFESSLERAVKRGKRDGADRDAAVARTTLTSDLQDLAGAELVIEAVPENAELKTTIMKALGGIVADDAVIASNTSSIPIAQLAGAVHNSDRVVGLHFFSPVPVMNLVEIVRALDTSDVTIETAHTFVTQLGKQAIETKDRSGFVVNFLLIPYLMAAVRMYEEDFASREDIDEGMKLGAGHPMGPLALCDFIGLDVLHAVCNSLYEEFKRDEYAPPPLMKRMIAAGRLGRKSGRGFYEY</sequence>
<dbReference type="PANTHER" id="PTHR48075:SF9">
    <property type="entry name" value="3-HYDROXYBUTYRYL-COA DEHYDROGENASE"/>
    <property type="match status" value="1"/>
</dbReference>
<feature type="site" description="Important for catalytic activity" evidence="4">
    <location>
        <position position="156"/>
    </location>
</feature>
<evidence type="ECO:0000313" key="8">
    <source>
        <dbReference type="Proteomes" id="UP001149140"/>
    </source>
</evidence>
<dbReference type="InterPro" id="IPR013328">
    <property type="entry name" value="6PGD_dom2"/>
</dbReference>
<organism evidence="7 8">
    <name type="scientific">Solirubrobacter ginsenosidimutans</name>
    <dbReference type="NCBI Taxonomy" id="490573"/>
    <lineage>
        <taxon>Bacteria</taxon>
        <taxon>Bacillati</taxon>
        <taxon>Actinomycetota</taxon>
        <taxon>Thermoleophilia</taxon>
        <taxon>Solirubrobacterales</taxon>
        <taxon>Solirubrobacteraceae</taxon>
        <taxon>Solirubrobacter</taxon>
    </lineage>
</organism>
<dbReference type="InterPro" id="IPR022694">
    <property type="entry name" value="3-OHacyl-CoA_DH"/>
</dbReference>
<evidence type="ECO:0000256" key="4">
    <source>
        <dbReference type="PIRSR" id="PIRSR000105-1"/>
    </source>
</evidence>
<dbReference type="PANTHER" id="PTHR48075">
    <property type="entry name" value="3-HYDROXYACYL-COA DEHYDROGENASE FAMILY PROTEIN"/>
    <property type="match status" value="1"/>
</dbReference>
<evidence type="ECO:0000256" key="1">
    <source>
        <dbReference type="ARBA" id="ARBA00005086"/>
    </source>
</evidence>
<dbReference type="Pfam" id="PF00725">
    <property type="entry name" value="3HCDH"/>
    <property type="match status" value="1"/>
</dbReference>
<dbReference type="GO" id="GO:0008691">
    <property type="term" value="F:3-hydroxybutyryl-CoA dehydrogenase activity"/>
    <property type="evidence" value="ECO:0007669"/>
    <property type="project" value="TreeGrafter"/>
</dbReference>
<evidence type="ECO:0000313" key="7">
    <source>
        <dbReference type="EMBL" id="MDA0164988.1"/>
    </source>
</evidence>
<protein>
    <submittedName>
        <fullName evidence="7">3-hydroxybutyryl-CoA dehydrogenase</fullName>
    </submittedName>
</protein>
<dbReference type="Pfam" id="PF02737">
    <property type="entry name" value="3HCDH_N"/>
    <property type="match status" value="1"/>
</dbReference>
<name>A0A9X3N0U3_9ACTN</name>
<keyword evidence="3" id="KW-0560">Oxidoreductase</keyword>
<gene>
    <name evidence="7" type="ORF">OM076_32260</name>
</gene>
<dbReference type="SUPFAM" id="SSF48179">
    <property type="entry name" value="6-phosphogluconate dehydrogenase C-terminal domain-like"/>
    <property type="match status" value="1"/>
</dbReference>
<dbReference type="RefSeq" id="WP_270044242.1">
    <property type="nucleotide sequence ID" value="NZ_JAPDOD010000040.1"/>
</dbReference>
<comment type="similarity">
    <text evidence="2">Belongs to the 3-hydroxyacyl-CoA dehydrogenase family.</text>
</comment>
<comment type="pathway">
    <text evidence="1">Lipid metabolism; butanoate metabolism.</text>
</comment>
<dbReference type="SUPFAM" id="SSF51735">
    <property type="entry name" value="NAD(P)-binding Rossmann-fold domains"/>
    <property type="match status" value="1"/>
</dbReference>